<dbReference type="GO" id="GO:0032993">
    <property type="term" value="C:protein-DNA complex"/>
    <property type="evidence" value="ECO:0007669"/>
    <property type="project" value="TreeGrafter"/>
</dbReference>
<evidence type="ECO:0000313" key="9">
    <source>
        <dbReference type="EMBL" id="CAB4889438.1"/>
    </source>
</evidence>
<dbReference type="EMBL" id="CAFABA010000032">
    <property type="protein sequence ID" value="CAB4825971.1"/>
    <property type="molecule type" value="Genomic_DNA"/>
</dbReference>
<dbReference type="PROSITE" id="PS50110">
    <property type="entry name" value="RESPONSE_REGULATORY"/>
    <property type="match status" value="1"/>
</dbReference>
<dbReference type="PANTHER" id="PTHR48111:SF4">
    <property type="entry name" value="DNA-BINDING DUAL TRANSCRIPTIONAL REGULATOR OMPR"/>
    <property type="match status" value="1"/>
</dbReference>
<proteinExistence type="predicted"/>
<organism evidence="10">
    <name type="scientific">freshwater metagenome</name>
    <dbReference type="NCBI Taxonomy" id="449393"/>
    <lineage>
        <taxon>unclassified sequences</taxon>
        <taxon>metagenomes</taxon>
        <taxon>ecological metagenomes</taxon>
    </lineage>
</organism>
<dbReference type="FunFam" id="3.40.50.2300:FF:000001">
    <property type="entry name" value="DNA-binding response regulator PhoB"/>
    <property type="match status" value="1"/>
</dbReference>
<keyword evidence="5" id="KW-0804">Transcription</keyword>
<dbReference type="Pfam" id="PF00072">
    <property type="entry name" value="Response_reg"/>
    <property type="match status" value="1"/>
</dbReference>
<dbReference type="GO" id="GO:0005829">
    <property type="term" value="C:cytosol"/>
    <property type="evidence" value="ECO:0007669"/>
    <property type="project" value="TreeGrafter"/>
</dbReference>
<evidence type="ECO:0000259" key="7">
    <source>
        <dbReference type="PROSITE" id="PS51755"/>
    </source>
</evidence>
<accession>A0A6J7N7C9</accession>
<evidence type="ECO:0000256" key="5">
    <source>
        <dbReference type="ARBA" id="ARBA00023163"/>
    </source>
</evidence>
<dbReference type="AlphaFoldDB" id="A0A6J7N7C9"/>
<evidence type="ECO:0000259" key="6">
    <source>
        <dbReference type="PROSITE" id="PS50110"/>
    </source>
</evidence>
<dbReference type="SMART" id="SM00862">
    <property type="entry name" value="Trans_reg_C"/>
    <property type="match status" value="1"/>
</dbReference>
<dbReference type="Pfam" id="PF00486">
    <property type="entry name" value="Trans_reg_C"/>
    <property type="match status" value="1"/>
</dbReference>
<gene>
    <name evidence="8" type="ORF">UFOPK3139_01027</name>
    <name evidence="9" type="ORF">UFOPK3543_00129</name>
    <name evidence="10" type="ORF">UFOPK3967_00896</name>
</gene>
<dbReference type="InterPro" id="IPR001789">
    <property type="entry name" value="Sig_transdc_resp-reg_receiver"/>
</dbReference>
<keyword evidence="3" id="KW-0805">Transcription regulation</keyword>
<dbReference type="InterPro" id="IPR036388">
    <property type="entry name" value="WH-like_DNA-bd_sf"/>
</dbReference>
<name>A0A6J7N7C9_9ZZZZ</name>
<keyword evidence="1" id="KW-0597">Phosphoprotein</keyword>
<dbReference type="GO" id="GO:0006355">
    <property type="term" value="P:regulation of DNA-templated transcription"/>
    <property type="evidence" value="ECO:0007669"/>
    <property type="project" value="InterPro"/>
</dbReference>
<evidence type="ECO:0000313" key="8">
    <source>
        <dbReference type="EMBL" id="CAB4825971.1"/>
    </source>
</evidence>
<dbReference type="SMART" id="SM00448">
    <property type="entry name" value="REC"/>
    <property type="match status" value="1"/>
</dbReference>
<evidence type="ECO:0000313" key="10">
    <source>
        <dbReference type="EMBL" id="CAB4989331.1"/>
    </source>
</evidence>
<dbReference type="PROSITE" id="PS51755">
    <property type="entry name" value="OMPR_PHOB"/>
    <property type="match status" value="1"/>
</dbReference>
<dbReference type="GO" id="GO:0000976">
    <property type="term" value="F:transcription cis-regulatory region binding"/>
    <property type="evidence" value="ECO:0007669"/>
    <property type="project" value="TreeGrafter"/>
</dbReference>
<dbReference type="Gene3D" id="3.40.50.2300">
    <property type="match status" value="1"/>
</dbReference>
<dbReference type="EMBL" id="CAFBOS010000040">
    <property type="protein sequence ID" value="CAB4989331.1"/>
    <property type="molecule type" value="Genomic_DNA"/>
</dbReference>
<protein>
    <submittedName>
        <fullName evidence="10">Unannotated protein</fullName>
    </submittedName>
</protein>
<dbReference type="Gene3D" id="1.10.10.10">
    <property type="entry name" value="Winged helix-like DNA-binding domain superfamily/Winged helix DNA-binding domain"/>
    <property type="match status" value="1"/>
</dbReference>
<feature type="domain" description="Response regulatory" evidence="6">
    <location>
        <begin position="6"/>
        <end position="120"/>
    </location>
</feature>
<evidence type="ECO:0000256" key="4">
    <source>
        <dbReference type="ARBA" id="ARBA00023125"/>
    </source>
</evidence>
<dbReference type="InterPro" id="IPR016032">
    <property type="entry name" value="Sig_transdc_resp-reg_C-effctor"/>
</dbReference>
<evidence type="ECO:0000256" key="2">
    <source>
        <dbReference type="ARBA" id="ARBA00023012"/>
    </source>
</evidence>
<dbReference type="CDD" id="cd00383">
    <property type="entry name" value="trans_reg_C"/>
    <property type="match status" value="1"/>
</dbReference>
<sequence>MGTETVIVVVEDDPNIADLVELYLRRDGYRVHQAPDGETALKTIRDRQPKLLILDLGLPGRVDGLEVCRQVRATSDVPIIMLTARDDEVDRVLGLEMGADDYVTKPFSPRELVARVRAILRRAEGPKPTGAAVHTMGAVEVDTGRREARLNGVPVALATREFDLLQYLAEHQGLALSRRQLLDGVWGADWIGDDRTVDVHVRQLRKKFGDLLSLDTVWGVGYRMG</sequence>
<dbReference type="GO" id="GO:0000156">
    <property type="term" value="F:phosphorelay response regulator activity"/>
    <property type="evidence" value="ECO:0007669"/>
    <property type="project" value="TreeGrafter"/>
</dbReference>
<dbReference type="InterPro" id="IPR011006">
    <property type="entry name" value="CheY-like_superfamily"/>
</dbReference>
<dbReference type="SUPFAM" id="SSF46894">
    <property type="entry name" value="C-terminal effector domain of the bipartite response regulators"/>
    <property type="match status" value="1"/>
</dbReference>
<dbReference type="EMBL" id="CAFBMH010000002">
    <property type="protein sequence ID" value="CAB4889438.1"/>
    <property type="molecule type" value="Genomic_DNA"/>
</dbReference>
<dbReference type="InterPro" id="IPR039420">
    <property type="entry name" value="WalR-like"/>
</dbReference>
<dbReference type="Gene3D" id="6.10.250.690">
    <property type="match status" value="1"/>
</dbReference>
<dbReference type="PANTHER" id="PTHR48111">
    <property type="entry name" value="REGULATOR OF RPOS"/>
    <property type="match status" value="1"/>
</dbReference>
<keyword evidence="2" id="KW-0902">Two-component regulatory system</keyword>
<keyword evidence="4" id="KW-0238">DNA-binding</keyword>
<evidence type="ECO:0000256" key="3">
    <source>
        <dbReference type="ARBA" id="ARBA00023015"/>
    </source>
</evidence>
<dbReference type="InterPro" id="IPR001867">
    <property type="entry name" value="OmpR/PhoB-type_DNA-bd"/>
</dbReference>
<evidence type="ECO:0000256" key="1">
    <source>
        <dbReference type="ARBA" id="ARBA00022553"/>
    </source>
</evidence>
<dbReference type="SUPFAM" id="SSF52172">
    <property type="entry name" value="CheY-like"/>
    <property type="match status" value="1"/>
</dbReference>
<feature type="domain" description="OmpR/PhoB-type" evidence="7">
    <location>
        <begin position="131"/>
        <end position="225"/>
    </location>
</feature>
<reference evidence="10" key="1">
    <citation type="submission" date="2020-05" db="EMBL/GenBank/DDBJ databases">
        <authorList>
            <person name="Chiriac C."/>
            <person name="Salcher M."/>
            <person name="Ghai R."/>
            <person name="Kavagutti S V."/>
        </authorList>
    </citation>
    <scope>NUCLEOTIDE SEQUENCE</scope>
</reference>